<gene>
    <name evidence="3" type="ORF">CAL13_05820</name>
</gene>
<reference evidence="3 4" key="1">
    <citation type="submission" date="2017-05" db="EMBL/GenBank/DDBJ databases">
        <title>Complete and WGS of Bordetella genogroups.</title>
        <authorList>
            <person name="Spilker T."/>
            <person name="LiPuma J."/>
        </authorList>
    </citation>
    <scope>NUCLEOTIDE SEQUENCE [LARGE SCALE GENOMIC DNA]</scope>
    <source>
        <strain evidence="3 4">AU17164</strain>
    </source>
</reference>
<dbReference type="Proteomes" id="UP000194139">
    <property type="component" value="Chromosome"/>
</dbReference>
<accession>A0A1W6YXJ6</accession>
<dbReference type="Pfam" id="PF14090">
    <property type="entry name" value="HTH_39"/>
    <property type="match status" value="1"/>
</dbReference>
<sequence>MTQKKNPTQGGAGDRLAASHGPKFNPKSTATEAQRERILSALATGPKTSYDLRRIGCYQCAARVLELRRLGYDIRTDLVTIIDGDGYSHSRVALYSFGGK</sequence>
<evidence type="ECO:0000313" key="4">
    <source>
        <dbReference type="Proteomes" id="UP000194139"/>
    </source>
</evidence>
<feature type="region of interest" description="Disordered" evidence="1">
    <location>
        <begin position="1"/>
        <end position="33"/>
    </location>
</feature>
<name>A0A1W6YXJ6_9BORD</name>
<keyword evidence="4" id="KW-1185">Reference proteome</keyword>
<dbReference type="EMBL" id="CP021109">
    <property type="protein sequence ID" value="ARP85778.1"/>
    <property type="molecule type" value="Genomic_DNA"/>
</dbReference>
<evidence type="ECO:0000313" key="3">
    <source>
        <dbReference type="EMBL" id="ARP85778.1"/>
    </source>
</evidence>
<dbReference type="InterPro" id="IPR055245">
    <property type="entry name" value="HTH_proteobacteria"/>
</dbReference>
<evidence type="ECO:0000256" key="1">
    <source>
        <dbReference type="SAM" id="MobiDB-lite"/>
    </source>
</evidence>
<feature type="domain" description="Winged helix-turn-helix" evidence="2">
    <location>
        <begin position="34"/>
        <end position="98"/>
    </location>
</feature>
<evidence type="ECO:0000259" key="2">
    <source>
        <dbReference type="Pfam" id="PF14090"/>
    </source>
</evidence>
<dbReference type="RefSeq" id="WP_086071801.1">
    <property type="nucleotide sequence ID" value="NZ_CP021109.1"/>
</dbReference>
<dbReference type="AlphaFoldDB" id="A0A1W6YXJ6"/>
<proteinExistence type="predicted"/>
<protein>
    <recommendedName>
        <fullName evidence="2">Winged helix-turn-helix domain-containing protein</fullName>
    </recommendedName>
</protein>
<organism evidence="3 4">
    <name type="scientific">Bordetella genomosp. 9</name>
    <dbReference type="NCBI Taxonomy" id="1416803"/>
    <lineage>
        <taxon>Bacteria</taxon>
        <taxon>Pseudomonadati</taxon>
        <taxon>Pseudomonadota</taxon>
        <taxon>Betaproteobacteria</taxon>
        <taxon>Burkholderiales</taxon>
        <taxon>Alcaligenaceae</taxon>
        <taxon>Bordetella</taxon>
    </lineage>
</organism>